<dbReference type="EMBL" id="JBHSDJ010000118">
    <property type="protein sequence ID" value="MFC4248228.1"/>
    <property type="molecule type" value="Genomic_DNA"/>
</dbReference>
<feature type="transmembrane region" description="Helical" evidence="1">
    <location>
        <begin position="249"/>
        <end position="266"/>
    </location>
</feature>
<comment type="caution">
    <text evidence="2">The sequence shown here is derived from an EMBL/GenBank/DDBJ whole genome shotgun (WGS) entry which is preliminary data.</text>
</comment>
<feature type="transmembrane region" description="Helical" evidence="1">
    <location>
        <begin position="441"/>
        <end position="464"/>
    </location>
</feature>
<dbReference type="GeneID" id="71855433"/>
<sequence length="594" mass="63906">MRRSALNVVLAVGFLALSVAVLLARATPATGYEASIYAATPTGTWVALAVAFAVAIGVTLVARGRYQALGIVLGSTAVTTVVALPVIRNYRYMGMGDALTHLGWTKDFLSGAMLPHELLYPGMHSLATLLHLTGGVSPDRGLLLAVVFVFVPFVVFVPLIVRDVTGNATAVGFAAIVSWFVLPVNKVATHMGIHTNSNALFFVPVVVFAVVAYTRRRAALEALPVGLSPYTVLVIVGGAGLLLIHPQQMVNVVIVLAVISLVQYAARRRLDDHPILEHPTTYAHTFVLGTLFVVWVASNERFRNAFLGLIYGLFARDIGAGGEVDQRGSSLTEIGGSLTELFAKMFLVSAVVGLVVGLFVLFTWLGWTSLDRETKAFVTYFGVALFPLTAMFVVYFVGTPTMAFRQVGFVYVLITILAGVALAHLFGWLSGPITTPGANALAAVFLGACLVLGLLTIFTSPFIYSPTQHVTDQKMSGYESAFDRTDGRAYAGFGFGVERYGDGINGVEGAENVTYAGEGEGVVDVDEFENESYGSAYDGEYYFVATEYDVEREIEVYRELHHSESALRGIDTYPGANKVISNDEFRMYSVESAA</sequence>
<feature type="transmembrane region" description="Helical" evidence="1">
    <location>
        <begin position="42"/>
        <end position="62"/>
    </location>
</feature>
<feature type="transmembrane region" description="Helical" evidence="1">
    <location>
        <begin position="69"/>
        <end position="88"/>
    </location>
</feature>
<dbReference type="RefSeq" id="WP_246969583.1">
    <property type="nucleotide sequence ID" value="NZ_CP095397.1"/>
</dbReference>
<reference evidence="2 3" key="1">
    <citation type="journal article" date="2014" name="Int. J. Syst. Evol. Microbiol.">
        <title>Complete genome sequence of Corynebacterium casei LMG S-19264T (=DSM 44701T), isolated from a smear-ripened cheese.</title>
        <authorList>
            <consortium name="US DOE Joint Genome Institute (JGI-PGF)"/>
            <person name="Walter F."/>
            <person name="Albersmeier A."/>
            <person name="Kalinowski J."/>
            <person name="Ruckert C."/>
        </authorList>
    </citation>
    <scope>NUCLEOTIDE SEQUENCE [LARGE SCALE GENOMIC DNA]</scope>
    <source>
        <strain evidence="2 3">IBRC-M 10912</strain>
    </source>
</reference>
<dbReference type="AlphaFoldDB" id="A0ABD5P1N6"/>
<feature type="transmembrane region" description="Helical" evidence="1">
    <location>
        <begin position="345"/>
        <end position="365"/>
    </location>
</feature>
<keyword evidence="1" id="KW-0812">Transmembrane</keyword>
<gene>
    <name evidence="2" type="ORF">ACFOZ7_15040</name>
</gene>
<dbReference type="Proteomes" id="UP001595821">
    <property type="component" value="Unassembled WGS sequence"/>
</dbReference>
<feature type="transmembrane region" description="Helical" evidence="1">
    <location>
        <begin position="227"/>
        <end position="244"/>
    </location>
</feature>
<feature type="transmembrane region" description="Helical" evidence="1">
    <location>
        <begin position="167"/>
        <end position="185"/>
    </location>
</feature>
<organism evidence="2 3">
    <name type="scientific">Natribaculum luteum</name>
    <dbReference type="NCBI Taxonomy" id="1586232"/>
    <lineage>
        <taxon>Archaea</taxon>
        <taxon>Methanobacteriati</taxon>
        <taxon>Methanobacteriota</taxon>
        <taxon>Stenosarchaea group</taxon>
        <taxon>Halobacteria</taxon>
        <taxon>Halobacteriales</taxon>
        <taxon>Natrialbaceae</taxon>
        <taxon>Natribaculum</taxon>
    </lineage>
</organism>
<feature type="transmembrane region" description="Helical" evidence="1">
    <location>
        <begin position="108"/>
        <end position="130"/>
    </location>
</feature>
<feature type="transmembrane region" description="Helical" evidence="1">
    <location>
        <begin position="197"/>
        <end position="215"/>
    </location>
</feature>
<feature type="transmembrane region" description="Helical" evidence="1">
    <location>
        <begin position="142"/>
        <end position="161"/>
    </location>
</feature>
<feature type="transmembrane region" description="Helical" evidence="1">
    <location>
        <begin position="281"/>
        <end position="298"/>
    </location>
</feature>
<evidence type="ECO:0000313" key="3">
    <source>
        <dbReference type="Proteomes" id="UP001595821"/>
    </source>
</evidence>
<protein>
    <recommendedName>
        <fullName evidence="4">MFS transporter</fullName>
    </recommendedName>
</protein>
<proteinExistence type="predicted"/>
<keyword evidence="1" id="KW-1133">Transmembrane helix</keyword>
<evidence type="ECO:0000313" key="2">
    <source>
        <dbReference type="EMBL" id="MFC4248228.1"/>
    </source>
</evidence>
<feature type="transmembrane region" description="Helical" evidence="1">
    <location>
        <begin position="409"/>
        <end position="429"/>
    </location>
</feature>
<keyword evidence="1" id="KW-0472">Membrane</keyword>
<evidence type="ECO:0000256" key="1">
    <source>
        <dbReference type="SAM" id="Phobius"/>
    </source>
</evidence>
<evidence type="ECO:0008006" key="4">
    <source>
        <dbReference type="Google" id="ProtNLM"/>
    </source>
</evidence>
<accession>A0ABD5P1N6</accession>
<feature type="transmembrane region" description="Helical" evidence="1">
    <location>
        <begin position="377"/>
        <end position="397"/>
    </location>
</feature>
<name>A0ABD5P1N6_9EURY</name>